<protein>
    <submittedName>
        <fullName evidence="1">Uncharacterized protein</fullName>
    </submittedName>
</protein>
<dbReference type="AlphaFoldDB" id="A0A8E2E740"/>
<organism evidence="1 2">
    <name type="scientific">Lepidopterella palustris CBS 459.81</name>
    <dbReference type="NCBI Taxonomy" id="1314670"/>
    <lineage>
        <taxon>Eukaryota</taxon>
        <taxon>Fungi</taxon>
        <taxon>Dikarya</taxon>
        <taxon>Ascomycota</taxon>
        <taxon>Pezizomycotina</taxon>
        <taxon>Dothideomycetes</taxon>
        <taxon>Pleosporomycetidae</taxon>
        <taxon>Mytilinidiales</taxon>
        <taxon>Argynnaceae</taxon>
        <taxon>Lepidopterella</taxon>
    </lineage>
</organism>
<dbReference type="Proteomes" id="UP000250266">
    <property type="component" value="Unassembled WGS sequence"/>
</dbReference>
<dbReference type="InterPro" id="IPR053157">
    <property type="entry name" value="Sterol_Uptake_Regulator"/>
</dbReference>
<evidence type="ECO:0000313" key="1">
    <source>
        <dbReference type="EMBL" id="OCK78371.1"/>
    </source>
</evidence>
<reference evidence="1 2" key="1">
    <citation type="journal article" date="2016" name="Nat. Commun.">
        <title>Ectomycorrhizal ecology is imprinted in the genome of the dominant symbiotic fungus Cenococcum geophilum.</title>
        <authorList>
            <consortium name="DOE Joint Genome Institute"/>
            <person name="Peter M."/>
            <person name="Kohler A."/>
            <person name="Ohm R.A."/>
            <person name="Kuo A."/>
            <person name="Krutzmann J."/>
            <person name="Morin E."/>
            <person name="Arend M."/>
            <person name="Barry K.W."/>
            <person name="Binder M."/>
            <person name="Choi C."/>
            <person name="Clum A."/>
            <person name="Copeland A."/>
            <person name="Grisel N."/>
            <person name="Haridas S."/>
            <person name="Kipfer T."/>
            <person name="LaButti K."/>
            <person name="Lindquist E."/>
            <person name="Lipzen A."/>
            <person name="Maire R."/>
            <person name="Meier B."/>
            <person name="Mihaltcheva S."/>
            <person name="Molinier V."/>
            <person name="Murat C."/>
            <person name="Poggeler S."/>
            <person name="Quandt C.A."/>
            <person name="Sperisen C."/>
            <person name="Tritt A."/>
            <person name="Tisserant E."/>
            <person name="Crous P.W."/>
            <person name="Henrissat B."/>
            <person name="Nehls U."/>
            <person name="Egli S."/>
            <person name="Spatafora J.W."/>
            <person name="Grigoriev I.V."/>
            <person name="Martin F.M."/>
        </authorList>
    </citation>
    <scope>NUCLEOTIDE SEQUENCE [LARGE SCALE GENOMIC DNA]</scope>
    <source>
        <strain evidence="1 2">CBS 459.81</strain>
    </source>
</reference>
<gene>
    <name evidence="1" type="ORF">K432DRAFT_427340</name>
</gene>
<dbReference type="EMBL" id="KV745064">
    <property type="protein sequence ID" value="OCK78371.1"/>
    <property type="molecule type" value="Genomic_DNA"/>
</dbReference>
<name>A0A8E2E740_9PEZI</name>
<dbReference type="PANTHER" id="PTHR47784">
    <property type="entry name" value="STEROL UPTAKE CONTROL PROTEIN 2"/>
    <property type="match status" value="1"/>
</dbReference>
<dbReference type="OrthoDB" id="3546279at2759"/>
<evidence type="ECO:0000313" key="2">
    <source>
        <dbReference type="Proteomes" id="UP000250266"/>
    </source>
</evidence>
<keyword evidence="2" id="KW-1185">Reference proteome</keyword>
<accession>A0A8E2E740</accession>
<dbReference type="GO" id="GO:0001228">
    <property type="term" value="F:DNA-binding transcription activator activity, RNA polymerase II-specific"/>
    <property type="evidence" value="ECO:0007669"/>
    <property type="project" value="TreeGrafter"/>
</dbReference>
<dbReference type="PANTHER" id="PTHR47784:SF5">
    <property type="entry name" value="STEROL UPTAKE CONTROL PROTEIN 2"/>
    <property type="match status" value="1"/>
</dbReference>
<proteinExistence type="predicted"/>
<sequence>MITIYSAAAGVVAYPGEETPGNRIVFEKLHEADSKHPSPWSVGDWNKFKYSYSSVHEAEILELLKTNGDGGPFGDQNLNPLSLGSVLNPSPALSIRPCESTNPPTPDQIPYFDKYTNNSETDEANNWIRDLELMHQWTSSTSLTLCGLEEVKYIWQIVVPKEAIAQKFLMHEILAFSALHLAHLRPDQARAYSVLSDHHQGIAVNTIRNLLSSTITSENCNALFAASAIITLTGFASNFTETAPPLDDILDLFLLIRGMHGILKSAWDKIMQGPLARIIKSGLDPPPQPLLEELLCHVEDLKSCLDSKLVRSDVQSLCMDTIANFHESVDMATHHSDGRELRVVFTWPIKLSPDFMLLLRQNEPFALALLAHYCVILHCAEEKYWFIRGWGSKVVKAIANSIDPAWEQCIRWPVQYIMGQNYLPSG</sequence>